<dbReference type="Proteomes" id="UP000717585">
    <property type="component" value="Unassembled WGS sequence"/>
</dbReference>
<sequence>MMHFKYHRRKIEPMSSEAPPCLLPGTKNADIRTKTVSGPEEIDGSFPIQEYIYNMIENTPLNVEAFIKIPSDLNEKQYLHVWQYENIRAMTDQLSLLISVVQDQCTPHSCPEMRVGQEWVFLCAAHKTPQQCSAIDYMAHTVDATSTVLNSINYFPSRVTIHSKGHKLFASMARRLARVFAHVYHHHREVFEDFEDQTGLCERFLRFMFEHKLLQNEPNSTMLPADFLETRVARRAELM</sequence>
<evidence type="ECO:0000313" key="1">
    <source>
        <dbReference type="EMBL" id="KAG9391745.1"/>
    </source>
</evidence>
<dbReference type="Gene3D" id="1.20.140.30">
    <property type="entry name" value="MOB kinase activator"/>
    <property type="match status" value="1"/>
</dbReference>
<dbReference type="InterPro" id="IPR005301">
    <property type="entry name" value="MOB_kinase_act_fam"/>
</dbReference>
<dbReference type="Pfam" id="PF03637">
    <property type="entry name" value="Mob1_phocein"/>
    <property type="match status" value="1"/>
</dbReference>
<accession>A0A8J6AT59</accession>
<name>A0A8J6AT59_9EUKA</name>
<dbReference type="PANTHER" id="PTHR22599">
    <property type="entry name" value="MPS ONE BINDER KINASE ACTIVATOR-LIKE MOB"/>
    <property type="match status" value="1"/>
</dbReference>
<dbReference type="EMBL" id="JAHDYR010000053">
    <property type="protein sequence ID" value="KAG9391745.1"/>
    <property type="molecule type" value="Genomic_DNA"/>
</dbReference>
<protein>
    <submittedName>
        <fullName evidence="1">Mob1/phocein</fullName>
    </submittedName>
</protein>
<dbReference type="AlphaFoldDB" id="A0A8J6AT59"/>
<dbReference type="SUPFAM" id="SSF101152">
    <property type="entry name" value="Mob1/phocein"/>
    <property type="match status" value="1"/>
</dbReference>
<gene>
    <name evidence="1" type="ORF">J8273_6521</name>
</gene>
<comment type="caution">
    <text evidence="1">The sequence shown here is derived from an EMBL/GenBank/DDBJ whole genome shotgun (WGS) entry which is preliminary data.</text>
</comment>
<dbReference type="SMART" id="SM01388">
    <property type="entry name" value="Mob1_phocein"/>
    <property type="match status" value="1"/>
</dbReference>
<organism evidence="1 2">
    <name type="scientific">Carpediemonas membranifera</name>
    <dbReference type="NCBI Taxonomy" id="201153"/>
    <lineage>
        <taxon>Eukaryota</taxon>
        <taxon>Metamonada</taxon>
        <taxon>Carpediemonas-like organisms</taxon>
        <taxon>Carpediemonas</taxon>
    </lineage>
</organism>
<proteinExistence type="predicted"/>
<evidence type="ECO:0000313" key="2">
    <source>
        <dbReference type="Proteomes" id="UP000717585"/>
    </source>
</evidence>
<keyword evidence="2" id="KW-1185">Reference proteome</keyword>
<reference evidence="1" key="1">
    <citation type="submission" date="2021-05" db="EMBL/GenBank/DDBJ databases">
        <title>A free-living protist that lacks canonical eukaryotic 1 DNA replication and segregation systems.</title>
        <authorList>
            <person name="Salas-Leiva D.E."/>
            <person name="Tromer E.C."/>
            <person name="Curtis B.A."/>
            <person name="Jerlstrom-Hultqvist J."/>
            <person name="Kolisko M."/>
            <person name="Yi Z."/>
            <person name="Salas-Leiva J.S."/>
            <person name="Gallot-Lavallee L."/>
            <person name="Kops G.J.P.L."/>
            <person name="Archibald J.M."/>
            <person name="Simpson A.G.B."/>
            <person name="Roger A.J."/>
        </authorList>
    </citation>
    <scope>NUCLEOTIDE SEQUENCE</scope>
    <source>
        <strain evidence="1">BICM</strain>
    </source>
</reference>
<dbReference type="InterPro" id="IPR036703">
    <property type="entry name" value="MOB_kinase_act_sf"/>
</dbReference>
<dbReference type="OrthoDB" id="10262609at2759"/>